<evidence type="ECO:0000256" key="3">
    <source>
        <dbReference type="ARBA" id="ARBA00022448"/>
    </source>
</evidence>
<evidence type="ECO:0000313" key="7">
    <source>
        <dbReference type="Proteomes" id="UP000542813"/>
    </source>
</evidence>
<dbReference type="PIRSF" id="PIRSF002741">
    <property type="entry name" value="MppA"/>
    <property type="match status" value="1"/>
</dbReference>
<dbReference type="InterPro" id="IPR000914">
    <property type="entry name" value="SBP_5_dom"/>
</dbReference>
<dbReference type="GO" id="GO:0042597">
    <property type="term" value="C:periplasmic space"/>
    <property type="evidence" value="ECO:0007669"/>
    <property type="project" value="UniProtKB-ARBA"/>
</dbReference>
<comment type="subcellular location">
    <subcellularLocation>
        <location evidence="1">Cell envelope</location>
    </subcellularLocation>
</comment>
<dbReference type="AlphaFoldDB" id="A0A7W9GX30"/>
<dbReference type="Gene3D" id="3.90.76.10">
    <property type="entry name" value="Dipeptide-binding Protein, Domain 1"/>
    <property type="match status" value="1"/>
</dbReference>
<dbReference type="GO" id="GO:0030313">
    <property type="term" value="C:cell envelope"/>
    <property type="evidence" value="ECO:0007669"/>
    <property type="project" value="UniProtKB-SubCell"/>
</dbReference>
<reference evidence="6 7" key="1">
    <citation type="submission" date="2020-08" db="EMBL/GenBank/DDBJ databases">
        <title>Sequencing the genomes of 1000 actinobacteria strains.</title>
        <authorList>
            <person name="Klenk H.-P."/>
        </authorList>
    </citation>
    <scope>NUCLEOTIDE SEQUENCE [LARGE SCALE GENOMIC DNA]</scope>
    <source>
        <strain evidence="6 7">DSM 102122</strain>
    </source>
</reference>
<dbReference type="Pfam" id="PF00496">
    <property type="entry name" value="SBP_bac_5"/>
    <property type="match status" value="1"/>
</dbReference>
<evidence type="ECO:0000313" key="6">
    <source>
        <dbReference type="EMBL" id="MBB5791657.1"/>
    </source>
</evidence>
<dbReference type="SUPFAM" id="SSF53850">
    <property type="entry name" value="Periplasmic binding protein-like II"/>
    <property type="match status" value="1"/>
</dbReference>
<keyword evidence="3" id="KW-0813">Transport</keyword>
<dbReference type="GO" id="GO:0043190">
    <property type="term" value="C:ATP-binding cassette (ABC) transporter complex"/>
    <property type="evidence" value="ECO:0007669"/>
    <property type="project" value="InterPro"/>
</dbReference>
<dbReference type="GO" id="GO:0015833">
    <property type="term" value="P:peptide transport"/>
    <property type="evidence" value="ECO:0007669"/>
    <property type="project" value="TreeGrafter"/>
</dbReference>
<dbReference type="Gene3D" id="3.40.190.10">
    <property type="entry name" value="Periplasmic binding protein-like II"/>
    <property type="match status" value="1"/>
</dbReference>
<keyword evidence="4" id="KW-0732">Signal</keyword>
<dbReference type="InterPro" id="IPR039424">
    <property type="entry name" value="SBP_5"/>
</dbReference>
<evidence type="ECO:0000256" key="4">
    <source>
        <dbReference type="ARBA" id="ARBA00022729"/>
    </source>
</evidence>
<protein>
    <submittedName>
        <fullName evidence="6">Peptide/nickel transport system substrate-binding protein</fullName>
    </submittedName>
</protein>
<dbReference type="RefSeq" id="WP_184828591.1">
    <property type="nucleotide sequence ID" value="NZ_JACHMM010000001.1"/>
</dbReference>
<dbReference type="EMBL" id="JACHMM010000001">
    <property type="protein sequence ID" value="MBB5791657.1"/>
    <property type="molecule type" value="Genomic_DNA"/>
</dbReference>
<dbReference type="CDD" id="cd00995">
    <property type="entry name" value="PBP2_NikA_DppA_OppA_like"/>
    <property type="match status" value="1"/>
</dbReference>
<sequence>MTGLTMGAAAVGLPIAACTSESASSSQDQDAGESPDSLAVAMANPFSDLDPTTAIQFGTITVNDYVYESLYSIDKFTPRSEISPEIAVGLPEEITPTTYRLTIRDDVRMHDGSTLAASDVVYTINRIKDPETASPFAQTFEIIAAVRAPSATEIEIELTAPTTRLAERLALIPGILSEAAVTASADALVLEPVGSGPLRVVSAVSGERISLERFTEYTGAREFHYERVDISVVADANARISGLRTGQFRAIEDVPASAYEELSTANGIRTEAAPSALITYLMCNCGKPPFDDVRVRQAVAYAIDRDSVTQSSFFGQAEPAWAQSLSAEISGAVEAETVYRHDPERARELLAEAGYGDQSVPIDVLVTTNVEFLGSQGPIIEENLRSAGFEPNMIPGEGVAHVSRVTEGNYGLWLGLTDPSVYAADAEFMIRFLWVGTFQTGFFYWLTPEATRVQELLRSVSLSTNDAERERILEEVQNIIQDEVPIVPLHFKKQITAWDDSLDGFKALPAAGLALDDVQG</sequence>
<proteinExistence type="inferred from homology"/>
<evidence type="ECO:0000256" key="1">
    <source>
        <dbReference type="ARBA" id="ARBA00004196"/>
    </source>
</evidence>
<dbReference type="Proteomes" id="UP000542813">
    <property type="component" value="Unassembled WGS sequence"/>
</dbReference>
<evidence type="ECO:0000256" key="2">
    <source>
        <dbReference type="ARBA" id="ARBA00005695"/>
    </source>
</evidence>
<evidence type="ECO:0000259" key="5">
    <source>
        <dbReference type="Pfam" id="PF00496"/>
    </source>
</evidence>
<dbReference type="GO" id="GO:1904680">
    <property type="term" value="F:peptide transmembrane transporter activity"/>
    <property type="evidence" value="ECO:0007669"/>
    <property type="project" value="TreeGrafter"/>
</dbReference>
<dbReference type="Gene3D" id="3.10.105.10">
    <property type="entry name" value="Dipeptide-binding Protein, Domain 3"/>
    <property type="match status" value="1"/>
</dbReference>
<dbReference type="InterPro" id="IPR030678">
    <property type="entry name" value="Peptide/Ni-bd"/>
</dbReference>
<comment type="caution">
    <text evidence="6">The sequence shown here is derived from an EMBL/GenBank/DDBJ whole genome shotgun (WGS) entry which is preliminary data.</text>
</comment>
<organism evidence="6 7">
    <name type="scientific">Jiangella mangrovi</name>
    <dbReference type="NCBI Taxonomy" id="1524084"/>
    <lineage>
        <taxon>Bacteria</taxon>
        <taxon>Bacillati</taxon>
        <taxon>Actinomycetota</taxon>
        <taxon>Actinomycetes</taxon>
        <taxon>Jiangellales</taxon>
        <taxon>Jiangellaceae</taxon>
        <taxon>Jiangella</taxon>
    </lineage>
</organism>
<feature type="domain" description="Solute-binding protein family 5" evidence="5">
    <location>
        <begin position="82"/>
        <end position="430"/>
    </location>
</feature>
<accession>A0A7W9GX30</accession>
<dbReference type="PANTHER" id="PTHR30290">
    <property type="entry name" value="PERIPLASMIC BINDING COMPONENT OF ABC TRANSPORTER"/>
    <property type="match status" value="1"/>
</dbReference>
<name>A0A7W9GX30_9ACTN</name>
<gene>
    <name evidence="6" type="ORF">HD601_006232</name>
</gene>
<comment type="similarity">
    <text evidence="2">Belongs to the bacterial solute-binding protein 5 family.</text>
</comment>
<dbReference type="PANTHER" id="PTHR30290:SF10">
    <property type="entry name" value="PERIPLASMIC OLIGOPEPTIDE-BINDING PROTEIN-RELATED"/>
    <property type="match status" value="1"/>
</dbReference>
<keyword evidence="7" id="KW-1185">Reference proteome</keyword>